<evidence type="ECO:0000256" key="1">
    <source>
        <dbReference type="ARBA" id="ARBA00004651"/>
    </source>
</evidence>
<evidence type="ECO:0000256" key="6">
    <source>
        <dbReference type="ARBA" id="ARBA00022989"/>
    </source>
</evidence>
<dbReference type="GO" id="GO:0005886">
    <property type="term" value="C:plasma membrane"/>
    <property type="evidence" value="ECO:0007669"/>
    <property type="project" value="UniProtKB-SubCell"/>
</dbReference>
<dbReference type="Pfam" id="PF02949">
    <property type="entry name" value="7tm_6"/>
    <property type="match status" value="1"/>
</dbReference>
<evidence type="ECO:0000313" key="11">
    <source>
        <dbReference type="Proteomes" id="UP000694925"/>
    </source>
</evidence>
<evidence type="ECO:0000256" key="4">
    <source>
        <dbReference type="ARBA" id="ARBA00022692"/>
    </source>
</evidence>
<comment type="subcellular location">
    <subcellularLocation>
        <location evidence="1 10">Cell membrane</location>
        <topology evidence="1 10">Multi-pass membrane protein</topology>
    </subcellularLocation>
</comment>
<evidence type="ECO:0000256" key="7">
    <source>
        <dbReference type="ARBA" id="ARBA00023136"/>
    </source>
</evidence>
<dbReference type="KEGG" id="ccal:108624239"/>
<dbReference type="PANTHER" id="PTHR21137:SF35">
    <property type="entry name" value="ODORANT RECEPTOR 19A-RELATED"/>
    <property type="match status" value="1"/>
</dbReference>
<keyword evidence="5 10" id="KW-0552">Olfaction</keyword>
<dbReference type="GeneID" id="108624239"/>
<gene>
    <name evidence="12" type="primary">LOC108624239</name>
</gene>
<evidence type="ECO:0000256" key="2">
    <source>
        <dbReference type="ARBA" id="ARBA00022475"/>
    </source>
</evidence>
<keyword evidence="4 10" id="KW-0812">Transmembrane</keyword>
<keyword evidence="7 10" id="KW-0472">Membrane</keyword>
<keyword evidence="11" id="KW-1185">Reference proteome</keyword>
<feature type="transmembrane region" description="Helical" evidence="10">
    <location>
        <begin position="275"/>
        <end position="295"/>
    </location>
</feature>
<dbReference type="GO" id="GO:0007165">
    <property type="term" value="P:signal transduction"/>
    <property type="evidence" value="ECO:0007669"/>
    <property type="project" value="UniProtKB-KW"/>
</dbReference>
<dbReference type="RefSeq" id="XP_017878886.1">
    <property type="nucleotide sequence ID" value="XM_018023397.2"/>
</dbReference>
<name>A0AAJ7N5N5_9HYME</name>
<feature type="transmembrane region" description="Helical" evidence="10">
    <location>
        <begin position="51"/>
        <end position="69"/>
    </location>
</feature>
<feature type="transmembrane region" description="Helical" evidence="10">
    <location>
        <begin position="198"/>
        <end position="223"/>
    </location>
</feature>
<keyword evidence="9 10" id="KW-0807">Transducer</keyword>
<evidence type="ECO:0000256" key="3">
    <source>
        <dbReference type="ARBA" id="ARBA00022606"/>
    </source>
</evidence>
<keyword evidence="2" id="KW-1003">Cell membrane</keyword>
<evidence type="ECO:0000256" key="5">
    <source>
        <dbReference type="ARBA" id="ARBA00022725"/>
    </source>
</evidence>
<dbReference type="PANTHER" id="PTHR21137">
    <property type="entry name" value="ODORANT RECEPTOR"/>
    <property type="match status" value="1"/>
</dbReference>
<proteinExistence type="inferred from homology"/>
<dbReference type="InterPro" id="IPR004117">
    <property type="entry name" value="7tm6_olfct_rcpt"/>
</dbReference>
<keyword evidence="3 10" id="KW-0716">Sensory transduction</keyword>
<evidence type="ECO:0000256" key="8">
    <source>
        <dbReference type="ARBA" id="ARBA00023170"/>
    </source>
</evidence>
<evidence type="ECO:0000256" key="10">
    <source>
        <dbReference type="RuleBase" id="RU351113"/>
    </source>
</evidence>
<evidence type="ECO:0000313" key="12">
    <source>
        <dbReference type="RefSeq" id="XP_017878886.1"/>
    </source>
</evidence>
<keyword evidence="6 10" id="KW-1133">Transmembrane helix</keyword>
<feature type="transmembrane region" description="Helical" evidence="10">
    <location>
        <begin position="20"/>
        <end position="39"/>
    </location>
</feature>
<protein>
    <recommendedName>
        <fullName evidence="10">Odorant receptor</fullName>
    </recommendedName>
</protein>
<keyword evidence="8 10" id="KW-0675">Receptor</keyword>
<feature type="transmembrane region" description="Helical" evidence="10">
    <location>
        <begin position="136"/>
        <end position="154"/>
    </location>
</feature>
<reference evidence="12" key="1">
    <citation type="submission" date="2025-08" db="UniProtKB">
        <authorList>
            <consortium name="RefSeq"/>
        </authorList>
    </citation>
    <scope>IDENTIFICATION</scope>
    <source>
        <tissue evidence="12">Whole body</tissue>
    </source>
</reference>
<dbReference type="GO" id="GO:0005549">
    <property type="term" value="F:odorant binding"/>
    <property type="evidence" value="ECO:0007669"/>
    <property type="project" value="InterPro"/>
</dbReference>
<dbReference type="GO" id="GO:0004984">
    <property type="term" value="F:olfactory receptor activity"/>
    <property type="evidence" value="ECO:0007669"/>
    <property type="project" value="InterPro"/>
</dbReference>
<comment type="similarity">
    <text evidence="10">Belongs to the insect chemoreceptor superfamily. Heteromeric odorant receptor channel (TC 1.A.69) family.</text>
</comment>
<evidence type="ECO:0000256" key="9">
    <source>
        <dbReference type="ARBA" id="ARBA00023224"/>
    </source>
</evidence>
<comment type="caution">
    <text evidence="10">Lacks conserved residue(s) required for the propagation of feature annotation.</text>
</comment>
<dbReference type="AlphaFoldDB" id="A0AAJ7N5N5"/>
<dbReference type="Proteomes" id="UP000694925">
    <property type="component" value="Unplaced"/>
</dbReference>
<feature type="transmembrane region" description="Helical" evidence="10">
    <location>
        <begin position="307"/>
        <end position="332"/>
    </location>
</feature>
<organism evidence="11 12">
    <name type="scientific">Ceratina calcarata</name>
    <dbReference type="NCBI Taxonomy" id="156304"/>
    <lineage>
        <taxon>Eukaryota</taxon>
        <taxon>Metazoa</taxon>
        <taxon>Ecdysozoa</taxon>
        <taxon>Arthropoda</taxon>
        <taxon>Hexapoda</taxon>
        <taxon>Insecta</taxon>
        <taxon>Pterygota</taxon>
        <taxon>Neoptera</taxon>
        <taxon>Endopterygota</taxon>
        <taxon>Hymenoptera</taxon>
        <taxon>Apocrita</taxon>
        <taxon>Aculeata</taxon>
        <taxon>Apoidea</taxon>
        <taxon>Anthophila</taxon>
        <taxon>Apidae</taxon>
        <taxon>Ceratina</taxon>
        <taxon>Zadontomerus</taxon>
    </lineage>
</organism>
<sequence>MDKIIPTETAQKDIKYATQLVKLILGIVGAWPVLATASFSKKLAQKIKNFISYFLILLLLIPGLAQIFLEEKETKVRLKLMAAMINAGMQFSKYTLLLYHEKKIIHGLNLIKKDWMSATPENRLIFLEKTKIGRRIVLIAASTICTSGLGYRILLPLMKGTIVTPDNITIRPLPSASYFMFIDVQQTPRYEILFVLQIMAGFVTYMVIAGSCGICALMVLHACSMQRILMNKMRDLVEGAETSETAVVHRKIADIVDYQTKINEFVRNIQGITEYICLSEILGGTCLVCLLEYYILLEWENKNTTGVVVYIMLIISFTFSIFVLCNIGQLLVDETNYAGKTSSTLEWYRMQAKQAHSLILIIAMSNYPMKLTAGKVMEMSLTTFTDVIKLSLGYMNMLRQVV</sequence>
<accession>A0AAJ7N5N5</accession>